<protein>
    <recommendedName>
        <fullName evidence="3">DUF4369 domain-containing protein</fullName>
    </recommendedName>
</protein>
<dbReference type="Proteomes" id="UP000288079">
    <property type="component" value="Unassembled WGS sequence"/>
</dbReference>
<dbReference type="AlphaFoldDB" id="A0A401LWS4"/>
<organism evidence="1 2">
    <name type="scientific">Bacteroides faecalis</name>
    <dbReference type="NCBI Taxonomy" id="2447885"/>
    <lineage>
        <taxon>Bacteria</taxon>
        <taxon>Pseudomonadati</taxon>
        <taxon>Bacteroidota</taxon>
        <taxon>Bacteroidia</taxon>
        <taxon>Bacteroidales</taxon>
        <taxon>Bacteroidaceae</taxon>
        <taxon>Bacteroides</taxon>
    </lineage>
</organism>
<keyword evidence="2" id="KW-1185">Reference proteome</keyword>
<reference evidence="1 2" key="1">
    <citation type="submission" date="2018-10" db="EMBL/GenBank/DDBJ databases">
        <title>Draft Genome Sequence of Bacteroides sp. KCTC 15687.</title>
        <authorList>
            <person name="Yu S.Y."/>
            <person name="Kim J.S."/>
            <person name="Oh B.S."/>
            <person name="Park S.H."/>
            <person name="Kang S.W."/>
            <person name="Park J.E."/>
            <person name="Choi S.H."/>
            <person name="Han K.I."/>
            <person name="Lee K.C."/>
            <person name="Eom M.K."/>
            <person name="Suh M.K."/>
            <person name="Lee D.H."/>
            <person name="Yoon H."/>
            <person name="Kim B."/>
            <person name="Yang S.J."/>
            <person name="Lee J.S."/>
            <person name="Lee J.H."/>
        </authorList>
    </citation>
    <scope>NUCLEOTIDE SEQUENCE [LARGE SCALE GENOMIC DNA]</scope>
    <source>
        <strain evidence="1 2">KCTC 15687</strain>
    </source>
</reference>
<gene>
    <name evidence="1" type="ORF">KGMB02408_29160</name>
</gene>
<evidence type="ECO:0000313" key="2">
    <source>
        <dbReference type="Proteomes" id="UP000288079"/>
    </source>
</evidence>
<dbReference type="EMBL" id="BHWB01000008">
    <property type="protein sequence ID" value="GCB35971.1"/>
    <property type="molecule type" value="Genomic_DNA"/>
</dbReference>
<proteinExistence type="predicted"/>
<evidence type="ECO:0000313" key="1">
    <source>
        <dbReference type="EMBL" id="GCB35971.1"/>
    </source>
</evidence>
<evidence type="ECO:0008006" key="3">
    <source>
        <dbReference type="Google" id="ProtNLM"/>
    </source>
</evidence>
<name>A0A401LWS4_9BACE</name>
<comment type="caution">
    <text evidence="1">The sequence shown here is derived from an EMBL/GenBank/DDBJ whole genome shotgun (WGS) entry which is preliminary data.</text>
</comment>
<accession>A0A401LWS4</accession>
<sequence>MKIEYPKYTQGYLRNMEGKCLDSLVVTNGHLNLERTDSLLMPYVAIISLNNPADSIDRIEMPFVVEAGKVNIEVGEYISTSGTPLNGQMQEFLNDLQALRSSLDVNISIEEMNQLFSEFYKQQILSNKNNVLGQYIYKSYGVHLNDTDRDLVKAQLDS</sequence>